<evidence type="ECO:0000313" key="2">
    <source>
        <dbReference type="EMBL" id="MUG46283.1"/>
    </source>
</evidence>
<dbReference type="Pfam" id="PF13349">
    <property type="entry name" value="DUF4097"/>
    <property type="match status" value="1"/>
</dbReference>
<protein>
    <submittedName>
        <fullName evidence="2">DUF4097 family beta strand repeat protein</fullName>
    </submittedName>
</protein>
<evidence type="ECO:0000259" key="1">
    <source>
        <dbReference type="Pfam" id="PF13349"/>
    </source>
</evidence>
<comment type="caution">
    <text evidence="2">The sequence shown here is derived from an EMBL/GenBank/DDBJ whole genome shotgun (WGS) entry which is preliminary data.</text>
</comment>
<gene>
    <name evidence="2" type="ORF">GNP95_14920</name>
</gene>
<dbReference type="EMBL" id="WNZW01000005">
    <property type="protein sequence ID" value="MUG46283.1"/>
    <property type="molecule type" value="Genomic_DNA"/>
</dbReference>
<sequence>MTKNMRNILRLAIVLIAVAVIGNVMMYVMGNSPFNVENFDIQRSASTEQVKELYIRADSGTVKIIPIEGNEIEAILEGRTTKKWLKDYHLVMDKESGRVQIEIVQDSRMRFFDLYTKLQLTVGIPAAVLDQLQVVTDTASIYIESVQVNEYELTSDTGNIEVNAAEGLLNVKSDTGAIEIALERINYDIKAVTDTGDITIQTAIAPEALRTKLETDSGQIHVTLPHYEDDHIGDGGPLLHLVSDTGNLIIEHK</sequence>
<organism evidence="2 3">
    <name type="scientific">Paenibacillus woosongensis</name>
    <dbReference type="NCBI Taxonomy" id="307580"/>
    <lineage>
        <taxon>Bacteria</taxon>
        <taxon>Bacillati</taxon>
        <taxon>Bacillota</taxon>
        <taxon>Bacilli</taxon>
        <taxon>Bacillales</taxon>
        <taxon>Paenibacillaceae</taxon>
        <taxon>Paenibacillus</taxon>
    </lineage>
</organism>
<proteinExistence type="predicted"/>
<accession>A0A7X2Z3G3</accession>
<reference evidence="2 3" key="1">
    <citation type="submission" date="2019-11" db="EMBL/GenBank/DDBJ databases">
        <title>Draft genome sequences of five Paenibacillus species of dairy origin.</title>
        <authorList>
            <person name="Olajide A.M."/>
            <person name="Chen S."/>
            <person name="Lapointe G."/>
        </authorList>
    </citation>
    <scope>NUCLEOTIDE SEQUENCE [LARGE SCALE GENOMIC DNA]</scope>
    <source>
        <strain evidence="2 3">12CR55</strain>
    </source>
</reference>
<dbReference type="AlphaFoldDB" id="A0A7X2Z3G3"/>
<dbReference type="InterPro" id="IPR025164">
    <property type="entry name" value="Toastrack_DUF4097"/>
</dbReference>
<evidence type="ECO:0000313" key="3">
    <source>
        <dbReference type="Proteomes" id="UP000447876"/>
    </source>
</evidence>
<name>A0A7X2Z3G3_9BACL</name>
<dbReference type="Proteomes" id="UP000447876">
    <property type="component" value="Unassembled WGS sequence"/>
</dbReference>
<dbReference type="OrthoDB" id="2569356at2"/>
<feature type="domain" description="DUF4097" evidence="1">
    <location>
        <begin position="48"/>
        <end position="228"/>
    </location>
</feature>
<dbReference type="RefSeq" id="WP_155611672.1">
    <property type="nucleotide sequence ID" value="NZ_WNZW01000005.1"/>
</dbReference>